<organism evidence="1 2">
    <name type="scientific">Phrynosoma platyrhinos</name>
    <name type="common">Desert horned lizard</name>
    <dbReference type="NCBI Taxonomy" id="52577"/>
    <lineage>
        <taxon>Eukaryota</taxon>
        <taxon>Metazoa</taxon>
        <taxon>Chordata</taxon>
        <taxon>Craniata</taxon>
        <taxon>Vertebrata</taxon>
        <taxon>Euteleostomi</taxon>
        <taxon>Lepidosauria</taxon>
        <taxon>Squamata</taxon>
        <taxon>Bifurcata</taxon>
        <taxon>Unidentata</taxon>
        <taxon>Episquamata</taxon>
        <taxon>Toxicofera</taxon>
        <taxon>Iguania</taxon>
        <taxon>Phrynosomatidae</taxon>
        <taxon>Phrynosomatinae</taxon>
        <taxon>Phrynosoma</taxon>
    </lineage>
</organism>
<reference evidence="1 2" key="1">
    <citation type="journal article" date="2022" name="Gigascience">
        <title>A chromosome-level genome assembly and annotation of the desert horned lizard, Phrynosoma platyrhinos, provides insight into chromosomal rearrangements among reptiles.</title>
        <authorList>
            <person name="Koochekian N."/>
            <person name="Ascanio A."/>
            <person name="Farleigh K."/>
            <person name="Card D.C."/>
            <person name="Schield D.R."/>
            <person name="Castoe T.A."/>
            <person name="Jezkova T."/>
        </authorList>
    </citation>
    <scope>NUCLEOTIDE SEQUENCE [LARGE SCALE GENOMIC DNA]</scope>
    <source>
        <strain evidence="1">NK-2021</strain>
    </source>
</reference>
<evidence type="ECO:0000313" key="1">
    <source>
        <dbReference type="EMBL" id="KAH0631845.1"/>
    </source>
</evidence>
<evidence type="ECO:0000313" key="2">
    <source>
        <dbReference type="Proteomes" id="UP000826234"/>
    </source>
</evidence>
<dbReference type="EMBL" id="JAIPUX010000026">
    <property type="protein sequence ID" value="KAH0631845.1"/>
    <property type="molecule type" value="Genomic_DNA"/>
</dbReference>
<sequence>MRIATSPVCKWPFSGFFFNLSFQHLCPCQRTPSPKSQTSHLSGCIPELGDVGWLATGFSRSHRQYQHDSHLRNALHREIQLGASGTHLYCSNSLRPMGCSWRGWYV</sequence>
<dbReference type="Proteomes" id="UP000826234">
    <property type="component" value="Unassembled WGS sequence"/>
</dbReference>
<gene>
    <name evidence="1" type="ORF">JD844_019702</name>
</gene>
<feature type="non-terminal residue" evidence="1">
    <location>
        <position position="106"/>
    </location>
</feature>
<proteinExistence type="predicted"/>
<accession>A0ABQ7TPW7</accession>
<keyword evidence="2" id="KW-1185">Reference proteome</keyword>
<name>A0ABQ7TPW7_PHRPL</name>
<protein>
    <submittedName>
        <fullName evidence="1">Uncharacterized protein</fullName>
    </submittedName>
</protein>
<comment type="caution">
    <text evidence="1">The sequence shown here is derived from an EMBL/GenBank/DDBJ whole genome shotgun (WGS) entry which is preliminary data.</text>
</comment>